<comment type="caution">
    <text evidence="1">The sequence shown here is derived from an EMBL/GenBank/DDBJ whole genome shotgun (WGS) entry which is preliminary data.</text>
</comment>
<dbReference type="AlphaFoldDB" id="A0A4Y2I4L9"/>
<evidence type="ECO:0000313" key="2">
    <source>
        <dbReference type="Proteomes" id="UP000499080"/>
    </source>
</evidence>
<evidence type="ECO:0000313" key="1">
    <source>
        <dbReference type="EMBL" id="GBM72677.1"/>
    </source>
</evidence>
<name>A0A4Y2I4L9_ARAVE</name>
<keyword evidence="2" id="KW-1185">Reference proteome</keyword>
<accession>A0A4Y2I4L9</accession>
<sequence>MLVNYSNPNEDRRKMPGTKIRKVLHTWHVPAGFPRTKSKYSHHGNGRLRQDTSIIPTQIAYFPTQRLPEEVLSYARLLPLLEQLMYRL</sequence>
<dbReference type="Proteomes" id="UP000499080">
    <property type="component" value="Unassembled WGS sequence"/>
</dbReference>
<gene>
    <name evidence="1" type="ORF">AVEN_213176_1</name>
</gene>
<dbReference type="EMBL" id="BGPR01002393">
    <property type="protein sequence ID" value="GBM72677.1"/>
    <property type="molecule type" value="Genomic_DNA"/>
</dbReference>
<reference evidence="1 2" key="1">
    <citation type="journal article" date="2019" name="Sci. Rep.">
        <title>Orb-weaving spider Araneus ventricosus genome elucidates the spidroin gene catalogue.</title>
        <authorList>
            <person name="Kono N."/>
            <person name="Nakamura H."/>
            <person name="Ohtoshi R."/>
            <person name="Moran D.A.P."/>
            <person name="Shinohara A."/>
            <person name="Yoshida Y."/>
            <person name="Fujiwara M."/>
            <person name="Mori M."/>
            <person name="Tomita M."/>
            <person name="Arakawa K."/>
        </authorList>
    </citation>
    <scope>NUCLEOTIDE SEQUENCE [LARGE SCALE GENOMIC DNA]</scope>
</reference>
<proteinExistence type="predicted"/>
<protein>
    <submittedName>
        <fullName evidence="1">Uncharacterized protein</fullName>
    </submittedName>
</protein>
<organism evidence="1 2">
    <name type="scientific">Araneus ventricosus</name>
    <name type="common">Orbweaver spider</name>
    <name type="synonym">Epeira ventricosa</name>
    <dbReference type="NCBI Taxonomy" id="182803"/>
    <lineage>
        <taxon>Eukaryota</taxon>
        <taxon>Metazoa</taxon>
        <taxon>Ecdysozoa</taxon>
        <taxon>Arthropoda</taxon>
        <taxon>Chelicerata</taxon>
        <taxon>Arachnida</taxon>
        <taxon>Araneae</taxon>
        <taxon>Araneomorphae</taxon>
        <taxon>Entelegynae</taxon>
        <taxon>Araneoidea</taxon>
        <taxon>Araneidae</taxon>
        <taxon>Araneus</taxon>
    </lineage>
</organism>